<accession>A0A9X3MV78</accession>
<comment type="caution">
    <text evidence="1">The sequence shown here is derived from an EMBL/GenBank/DDBJ whole genome shotgun (WGS) entry which is preliminary data.</text>
</comment>
<dbReference type="CDD" id="cd07820">
    <property type="entry name" value="SRPBCC_3"/>
    <property type="match status" value="1"/>
</dbReference>
<sequence>MFAYHTLRRVQRLPGTPAEVFPFFADAGNLEAITPPWLAFRVITPRPIELRVGALIEYRLTLHRLPISWLTRIEAWEPGVRFVDAQLSGPYKLWHHTHEFEPDGAHHTLMRDTVRYALPLAPLSAIAHRAFVARDLQRIFDHRRDYLTVMVPSIPAARWPSTGQ</sequence>
<dbReference type="Gene3D" id="3.30.530.20">
    <property type="match status" value="1"/>
</dbReference>
<proteinExistence type="predicted"/>
<evidence type="ECO:0000313" key="1">
    <source>
        <dbReference type="EMBL" id="MDA0163566.1"/>
    </source>
</evidence>
<dbReference type="EMBL" id="JAPDOD010000026">
    <property type="protein sequence ID" value="MDA0163566.1"/>
    <property type="molecule type" value="Genomic_DNA"/>
</dbReference>
<organism evidence="1 2">
    <name type="scientific">Solirubrobacter ginsenosidimutans</name>
    <dbReference type="NCBI Taxonomy" id="490573"/>
    <lineage>
        <taxon>Bacteria</taxon>
        <taxon>Bacillati</taxon>
        <taxon>Actinomycetota</taxon>
        <taxon>Thermoleophilia</taxon>
        <taxon>Solirubrobacterales</taxon>
        <taxon>Solirubrobacteraceae</taxon>
        <taxon>Solirubrobacter</taxon>
    </lineage>
</organism>
<name>A0A9X3MV78_9ACTN</name>
<dbReference type="Proteomes" id="UP001149140">
    <property type="component" value="Unassembled WGS sequence"/>
</dbReference>
<evidence type="ECO:0000313" key="2">
    <source>
        <dbReference type="Proteomes" id="UP001149140"/>
    </source>
</evidence>
<reference evidence="1" key="1">
    <citation type="submission" date="2022-10" db="EMBL/GenBank/DDBJ databases">
        <title>The WGS of Solirubrobacter ginsenosidimutans DSM 21036.</title>
        <authorList>
            <person name="Jiang Z."/>
        </authorList>
    </citation>
    <scope>NUCLEOTIDE SEQUENCE</scope>
    <source>
        <strain evidence="1">DSM 21036</strain>
    </source>
</reference>
<dbReference type="InterPro" id="IPR023393">
    <property type="entry name" value="START-like_dom_sf"/>
</dbReference>
<dbReference type="SUPFAM" id="SSF55961">
    <property type="entry name" value="Bet v1-like"/>
    <property type="match status" value="1"/>
</dbReference>
<dbReference type="AlphaFoldDB" id="A0A9X3MV78"/>
<protein>
    <submittedName>
        <fullName evidence="1">SRPBCC family protein</fullName>
    </submittedName>
</protein>
<gene>
    <name evidence="1" type="ORF">OM076_25050</name>
</gene>
<keyword evidence="2" id="KW-1185">Reference proteome</keyword>